<comment type="caution">
    <text evidence="1">The sequence shown here is derived from an EMBL/GenBank/DDBJ whole genome shotgun (WGS) entry which is preliminary data.</text>
</comment>
<dbReference type="PROSITE" id="PS51257">
    <property type="entry name" value="PROKAR_LIPOPROTEIN"/>
    <property type="match status" value="1"/>
</dbReference>
<organism evidence="1 2">
    <name type="scientific">Cohnella rhizosphaerae</name>
    <dbReference type="NCBI Taxonomy" id="1457232"/>
    <lineage>
        <taxon>Bacteria</taxon>
        <taxon>Bacillati</taxon>
        <taxon>Bacillota</taxon>
        <taxon>Bacilli</taxon>
        <taxon>Bacillales</taxon>
        <taxon>Paenibacillaceae</taxon>
        <taxon>Cohnella</taxon>
    </lineage>
</organism>
<reference evidence="1" key="1">
    <citation type="submission" date="2022-10" db="EMBL/GenBank/DDBJ databases">
        <title>Comparative genomic analysis of Cohnella hashimotonis sp. nov., isolated from the International Space Station.</title>
        <authorList>
            <person name="Simpson A."/>
            <person name="Venkateswaran K."/>
        </authorList>
    </citation>
    <scope>NUCLEOTIDE SEQUENCE</scope>
    <source>
        <strain evidence="1">DSM 28161</strain>
    </source>
</reference>
<dbReference type="EMBL" id="JAPDIA010000008">
    <property type="protein sequence ID" value="MDG0813510.1"/>
    <property type="molecule type" value="Genomic_DNA"/>
</dbReference>
<dbReference type="Proteomes" id="UP001153404">
    <property type="component" value="Unassembled WGS sequence"/>
</dbReference>
<name>A0A9X4KYE0_9BACL</name>
<dbReference type="RefSeq" id="WP_277537497.1">
    <property type="nucleotide sequence ID" value="NZ_JAPDIA010000008.1"/>
</dbReference>
<gene>
    <name evidence="1" type="ORF">OMP40_32640</name>
</gene>
<protein>
    <recommendedName>
        <fullName evidence="3">Ger(X)C family spore germination protein</fullName>
    </recommendedName>
</protein>
<accession>A0A9X4KYE0</accession>
<evidence type="ECO:0008006" key="3">
    <source>
        <dbReference type="Google" id="ProtNLM"/>
    </source>
</evidence>
<proteinExistence type="predicted"/>
<evidence type="ECO:0000313" key="2">
    <source>
        <dbReference type="Proteomes" id="UP001153404"/>
    </source>
</evidence>
<dbReference type="AlphaFoldDB" id="A0A9X4KYE0"/>
<keyword evidence="2" id="KW-1185">Reference proteome</keyword>
<sequence>MIRSLRNPIFLAVLLAGTMTLSGCWDIKDINHRSLPVVMGVKRAGGDL</sequence>
<evidence type="ECO:0000313" key="1">
    <source>
        <dbReference type="EMBL" id="MDG0813510.1"/>
    </source>
</evidence>